<dbReference type="GeneID" id="113038459"/>
<reference evidence="2" key="1">
    <citation type="submission" date="2025-08" db="UniProtKB">
        <authorList>
            <consortium name="RefSeq"/>
        </authorList>
    </citation>
    <scope>IDENTIFICATION</scope>
    <source>
        <strain evidence="2">Wakin</strain>
        <tissue evidence="2">Muscle</tissue>
    </source>
</reference>
<evidence type="ECO:0000313" key="2">
    <source>
        <dbReference type="RefSeq" id="XP_026051658.1"/>
    </source>
</evidence>
<dbReference type="AlphaFoldDB" id="A0A6P6IWF9"/>
<proteinExistence type="predicted"/>
<sequence length="137" mass="16459">MAFGSRSKNDFRRKWDKDEYEKLAQKRLRRETVKRCFSATEIIKWIWNQNWERQSSSQRPHHRLRWEGGCLLDNDRSSTMSNVSGYCAVSVDIIMHLLSLRSEKPGNVHVKEKKAKAYRKERQKKISTLKMMMKWLL</sequence>
<evidence type="ECO:0000313" key="1">
    <source>
        <dbReference type="Proteomes" id="UP000515129"/>
    </source>
</evidence>
<organism evidence="1 2">
    <name type="scientific">Carassius auratus</name>
    <name type="common">Goldfish</name>
    <dbReference type="NCBI Taxonomy" id="7957"/>
    <lineage>
        <taxon>Eukaryota</taxon>
        <taxon>Metazoa</taxon>
        <taxon>Chordata</taxon>
        <taxon>Craniata</taxon>
        <taxon>Vertebrata</taxon>
        <taxon>Euteleostomi</taxon>
        <taxon>Actinopterygii</taxon>
        <taxon>Neopterygii</taxon>
        <taxon>Teleostei</taxon>
        <taxon>Ostariophysi</taxon>
        <taxon>Cypriniformes</taxon>
        <taxon>Cyprinidae</taxon>
        <taxon>Cyprininae</taxon>
        <taxon>Carassius</taxon>
    </lineage>
</organism>
<name>A0A6P6IWF9_CARAU</name>
<dbReference type="KEGG" id="caua:113038459"/>
<dbReference type="RefSeq" id="XP_026051658.1">
    <property type="nucleotide sequence ID" value="XM_026195873.1"/>
</dbReference>
<dbReference type="Proteomes" id="UP000515129">
    <property type="component" value="Chromosome 21"/>
</dbReference>
<protein>
    <submittedName>
        <fullName evidence="2">Zinc finger matrin-type protein 2-like isoform X1</fullName>
    </submittedName>
</protein>
<keyword evidence="1" id="KW-1185">Reference proteome</keyword>
<accession>A0A6P6IWF9</accession>
<gene>
    <name evidence="2" type="primary">LOC113038459</name>
</gene>